<dbReference type="Proteomes" id="UP000005408">
    <property type="component" value="Unassembled WGS sequence"/>
</dbReference>
<dbReference type="AlphaFoldDB" id="A0A8W8LWB7"/>
<sequence length="175" mass="19054">MLSKHLFVILLYICILSLICKTAHGGCFGDCECEQSSDCGENAECIEDNICVCEPGFYDFPPMTKAVSDGCLGECDQLGVTSQCEGITECTLSPQGFGVCTCPADTFGPPQCLGECDQLGVTSHARELQSVPYHHRDSEIANYSRKCNKETFEKVTPVDWSSDFSSLAPCTCWFG</sequence>
<feature type="chain" id="PRO_5036480696" description="EGF-like domain-containing protein" evidence="1">
    <location>
        <begin position="26"/>
        <end position="175"/>
    </location>
</feature>
<keyword evidence="3" id="KW-1185">Reference proteome</keyword>
<reference evidence="2" key="1">
    <citation type="submission" date="2022-08" db="UniProtKB">
        <authorList>
            <consortium name="EnsemblMetazoa"/>
        </authorList>
    </citation>
    <scope>IDENTIFICATION</scope>
    <source>
        <strain evidence="2">05x7-T-G4-1.051#20</strain>
    </source>
</reference>
<evidence type="ECO:0000313" key="2">
    <source>
        <dbReference type="EnsemblMetazoa" id="G29890.1:cds"/>
    </source>
</evidence>
<evidence type="ECO:0008006" key="4">
    <source>
        <dbReference type="Google" id="ProtNLM"/>
    </source>
</evidence>
<name>A0A8W8LWB7_MAGGI</name>
<keyword evidence="1" id="KW-0732">Signal</keyword>
<protein>
    <recommendedName>
        <fullName evidence="4">EGF-like domain-containing protein</fullName>
    </recommendedName>
</protein>
<evidence type="ECO:0000256" key="1">
    <source>
        <dbReference type="SAM" id="SignalP"/>
    </source>
</evidence>
<accession>A0A8W8LWB7</accession>
<dbReference type="EnsemblMetazoa" id="G29890.1">
    <property type="protein sequence ID" value="G29890.1:cds"/>
    <property type="gene ID" value="G29890"/>
</dbReference>
<organism evidence="2 3">
    <name type="scientific">Magallana gigas</name>
    <name type="common">Pacific oyster</name>
    <name type="synonym">Crassostrea gigas</name>
    <dbReference type="NCBI Taxonomy" id="29159"/>
    <lineage>
        <taxon>Eukaryota</taxon>
        <taxon>Metazoa</taxon>
        <taxon>Spiralia</taxon>
        <taxon>Lophotrochozoa</taxon>
        <taxon>Mollusca</taxon>
        <taxon>Bivalvia</taxon>
        <taxon>Autobranchia</taxon>
        <taxon>Pteriomorphia</taxon>
        <taxon>Ostreida</taxon>
        <taxon>Ostreoidea</taxon>
        <taxon>Ostreidae</taxon>
        <taxon>Magallana</taxon>
    </lineage>
</organism>
<proteinExistence type="predicted"/>
<evidence type="ECO:0000313" key="3">
    <source>
        <dbReference type="Proteomes" id="UP000005408"/>
    </source>
</evidence>
<feature type="signal peptide" evidence="1">
    <location>
        <begin position="1"/>
        <end position="25"/>
    </location>
</feature>